<feature type="domain" description="Major facilitator superfamily (MFS) profile" evidence="9">
    <location>
        <begin position="6"/>
        <end position="396"/>
    </location>
</feature>
<dbReference type="InterPro" id="IPR036259">
    <property type="entry name" value="MFS_trans_sf"/>
</dbReference>
<gene>
    <name evidence="10" type="ORF">SDC9_106546</name>
</gene>
<dbReference type="AlphaFoldDB" id="A0A645B2L8"/>
<evidence type="ECO:0000256" key="7">
    <source>
        <dbReference type="ARBA" id="ARBA00023136"/>
    </source>
</evidence>
<dbReference type="PROSITE" id="PS50850">
    <property type="entry name" value="MFS"/>
    <property type="match status" value="1"/>
</dbReference>
<dbReference type="Gene3D" id="1.20.1250.20">
    <property type="entry name" value="MFS general substrate transporter like domains"/>
    <property type="match status" value="1"/>
</dbReference>
<organism evidence="10">
    <name type="scientific">bioreactor metagenome</name>
    <dbReference type="NCBI Taxonomy" id="1076179"/>
    <lineage>
        <taxon>unclassified sequences</taxon>
        <taxon>metagenomes</taxon>
        <taxon>ecological metagenomes</taxon>
    </lineage>
</organism>
<protein>
    <recommendedName>
        <fullName evidence="9">Major facilitator superfamily (MFS) profile domain-containing protein</fullName>
    </recommendedName>
</protein>
<feature type="transmembrane region" description="Helical" evidence="8">
    <location>
        <begin position="108"/>
        <end position="126"/>
    </location>
</feature>
<evidence type="ECO:0000256" key="6">
    <source>
        <dbReference type="ARBA" id="ARBA00022989"/>
    </source>
</evidence>
<feature type="transmembrane region" description="Helical" evidence="8">
    <location>
        <begin position="146"/>
        <end position="166"/>
    </location>
</feature>
<sequence length="396" mass="41193">MNAESAELAADSGAVRGALYALIVCQIGLHACVQGARLAVPLSVLKMGYDAWSVGVVMMMFAMIPALLAIPAGRLADRRGYHFPVRIAAALSLSGAVVGALVPSFPALCIAAALCGAGAGFGMIVIQRTAGRFARNDADGLRVFSWIALAPALAGLLGPLLAGALIDQFGFRIAFAGLAVLPLISILVTRAVPHEAPVTVDASVRKTQSLSQILKTPGFARLLFINWLVSASWDVHGFALPVLGVERGLSASTLGMVLAAYAVASMAVRLAIPFIAEHLPRRHLLPGALALTCLVFVLYPLLHSAWAMAGCAAVLGIALGTIQPAILTTLHKITPRQHHGEALALRSMSVHLSMMGMPLIFGLIGASVGAAALFWVMAVSLGIGSLEARRLAEKSE</sequence>
<keyword evidence="5 8" id="KW-0812">Transmembrane</keyword>
<evidence type="ECO:0000256" key="8">
    <source>
        <dbReference type="SAM" id="Phobius"/>
    </source>
</evidence>
<feature type="transmembrane region" description="Helical" evidence="8">
    <location>
        <begin position="284"/>
        <end position="301"/>
    </location>
</feature>
<evidence type="ECO:0000256" key="2">
    <source>
        <dbReference type="ARBA" id="ARBA00007015"/>
    </source>
</evidence>
<keyword evidence="7 8" id="KW-0472">Membrane</keyword>
<dbReference type="InterPro" id="IPR050189">
    <property type="entry name" value="MFS_Efflux_Transporters"/>
</dbReference>
<proteinExistence type="inferred from homology"/>
<comment type="subcellular location">
    <subcellularLocation>
        <location evidence="1">Cell membrane</location>
        <topology evidence="1">Multi-pass membrane protein</topology>
    </subcellularLocation>
</comment>
<comment type="caution">
    <text evidence="10">The sequence shown here is derived from an EMBL/GenBank/DDBJ whole genome shotgun (WGS) entry which is preliminary data.</text>
</comment>
<evidence type="ECO:0000256" key="3">
    <source>
        <dbReference type="ARBA" id="ARBA00022448"/>
    </source>
</evidence>
<evidence type="ECO:0000256" key="4">
    <source>
        <dbReference type="ARBA" id="ARBA00022475"/>
    </source>
</evidence>
<dbReference type="Pfam" id="PF07690">
    <property type="entry name" value="MFS_1"/>
    <property type="match status" value="1"/>
</dbReference>
<dbReference type="GO" id="GO:0005886">
    <property type="term" value="C:plasma membrane"/>
    <property type="evidence" value="ECO:0007669"/>
    <property type="project" value="UniProtKB-SubCell"/>
</dbReference>
<keyword evidence="3" id="KW-0813">Transport</keyword>
<dbReference type="SUPFAM" id="SSF103473">
    <property type="entry name" value="MFS general substrate transporter"/>
    <property type="match status" value="1"/>
</dbReference>
<feature type="transmembrane region" description="Helical" evidence="8">
    <location>
        <begin position="307"/>
        <end position="331"/>
    </location>
</feature>
<dbReference type="InterPro" id="IPR011701">
    <property type="entry name" value="MFS"/>
</dbReference>
<keyword evidence="6 8" id="KW-1133">Transmembrane helix</keyword>
<dbReference type="InterPro" id="IPR020846">
    <property type="entry name" value="MFS_dom"/>
</dbReference>
<feature type="transmembrane region" description="Helical" evidence="8">
    <location>
        <begin position="253"/>
        <end position="272"/>
    </location>
</feature>
<comment type="similarity">
    <text evidence="2">Belongs to the major facilitator superfamily. Folate-biopterin transporter (TC 2.A.71) family.</text>
</comment>
<feature type="transmembrane region" description="Helical" evidence="8">
    <location>
        <begin position="51"/>
        <end position="71"/>
    </location>
</feature>
<dbReference type="GO" id="GO:0022857">
    <property type="term" value="F:transmembrane transporter activity"/>
    <property type="evidence" value="ECO:0007669"/>
    <property type="project" value="InterPro"/>
</dbReference>
<evidence type="ECO:0000313" key="10">
    <source>
        <dbReference type="EMBL" id="MPM59700.1"/>
    </source>
</evidence>
<accession>A0A645B2L8</accession>
<evidence type="ECO:0000256" key="1">
    <source>
        <dbReference type="ARBA" id="ARBA00004651"/>
    </source>
</evidence>
<keyword evidence="4" id="KW-1003">Cell membrane</keyword>
<dbReference type="PANTHER" id="PTHR43124:SF3">
    <property type="entry name" value="CHLORAMPHENICOL EFFLUX PUMP RV0191"/>
    <property type="match status" value="1"/>
</dbReference>
<reference evidence="10" key="1">
    <citation type="submission" date="2019-08" db="EMBL/GenBank/DDBJ databases">
        <authorList>
            <person name="Kucharzyk K."/>
            <person name="Murdoch R.W."/>
            <person name="Higgins S."/>
            <person name="Loffler F."/>
        </authorList>
    </citation>
    <scope>NUCLEOTIDE SEQUENCE</scope>
</reference>
<feature type="transmembrane region" description="Helical" evidence="8">
    <location>
        <begin position="172"/>
        <end position="192"/>
    </location>
</feature>
<evidence type="ECO:0000259" key="9">
    <source>
        <dbReference type="PROSITE" id="PS50850"/>
    </source>
</evidence>
<evidence type="ECO:0000256" key="5">
    <source>
        <dbReference type="ARBA" id="ARBA00022692"/>
    </source>
</evidence>
<dbReference type="Pfam" id="PF03092">
    <property type="entry name" value="BT1"/>
    <property type="match status" value="1"/>
</dbReference>
<feature type="transmembrane region" description="Helical" evidence="8">
    <location>
        <begin position="83"/>
        <end position="102"/>
    </location>
</feature>
<dbReference type="EMBL" id="VSSQ01017416">
    <property type="protein sequence ID" value="MPM59700.1"/>
    <property type="molecule type" value="Genomic_DNA"/>
</dbReference>
<dbReference type="InterPro" id="IPR039309">
    <property type="entry name" value="BT1"/>
</dbReference>
<name>A0A645B2L8_9ZZZZ</name>
<dbReference type="PANTHER" id="PTHR43124">
    <property type="entry name" value="PURINE EFFLUX PUMP PBUE"/>
    <property type="match status" value="1"/>
</dbReference>
<feature type="transmembrane region" description="Helical" evidence="8">
    <location>
        <begin position="213"/>
        <end position="233"/>
    </location>
</feature>